<gene>
    <name evidence="1" type="ORF">MHPYR_470061</name>
</gene>
<name>A0A1Y5PG73_9MYCO</name>
<accession>A0A1Y5PG73</accession>
<dbReference type="EMBL" id="FLQS01000042">
    <property type="protein sequence ID" value="SBS77727.1"/>
    <property type="molecule type" value="Genomic_DNA"/>
</dbReference>
<protein>
    <submittedName>
        <fullName evidence="1">Uncharacterized protein</fullName>
    </submittedName>
</protein>
<organism evidence="1">
    <name type="scientific">uncultured Mycobacterium sp</name>
    <dbReference type="NCBI Taxonomy" id="171292"/>
    <lineage>
        <taxon>Bacteria</taxon>
        <taxon>Bacillati</taxon>
        <taxon>Actinomycetota</taxon>
        <taxon>Actinomycetes</taxon>
        <taxon>Mycobacteriales</taxon>
        <taxon>Mycobacteriaceae</taxon>
        <taxon>Mycobacterium</taxon>
        <taxon>environmental samples</taxon>
    </lineage>
</organism>
<dbReference type="AlphaFoldDB" id="A0A1Y5PG73"/>
<sequence>MVPDSSEHIDRAFRVLLNRALTRGQPPADGSTLGAATQAAITEGAQQHPEATVEHIIAA</sequence>
<evidence type="ECO:0000313" key="1">
    <source>
        <dbReference type="EMBL" id="SBS77727.1"/>
    </source>
</evidence>
<proteinExistence type="predicted"/>
<reference evidence="1" key="1">
    <citation type="submission" date="2016-03" db="EMBL/GenBank/DDBJ databases">
        <authorList>
            <person name="Ploux O."/>
        </authorList>
    </citation>
    <scope>NUCLEOTIDE SEQUENCE</scope>
    <source>
        <strain evidence="1">UC10</strain>
    </source>
</reference>